<reference evidence="2" key="1">
    <citation type="submission" date="2020-04" db="EMBL/GenBank/DDBJ databases">
        <authorList>
            <person name="Chiriac C."/>
            <person name="Salcher M."/>
            <person name="Ghai R."/>
            <person name="Kavagutti S V."/>
        </authorList>
    </citation>
    <scope>NUCLEOTIDE SEQUENCE</scope>
</reference>
<organism evidence="2">
    <name type="scientific">uncultured Caudovirales phage</name>
    <dbReference type="NCBI Taxonomy" id="2100421"/>
    <lineage>
        <taxon>Viruses</taxon>
        <taxon>Duplodnaviria</taxon>
        <taxon>Heunggongvirae</taxon>
        <taxon>Uroviricota</taxon>
        <taxon>Caudoviricetes</taxon>
        <taxon>Peduoviridae</taxon>
        <taxon>Maltschvirus</taxon>
        <taxon>Maltschvirus maltsch</taxon>
    </lineage>
</organism>
<feature type="domain" description="HNH nuclease" evidence="1">
    <location>
        <begin position="17"/>
        <end position="68"/>
    </location>
</feature>
<dbReference type="PANTHER" id="PTHR33877">
    <property type="entry name" value="SLL1193 PROTEIN"/>
    <property type="match status" value="1"/>
</dbReference>
<dbReference type="PANTHER" id="PTHR33877:SF2">
    <property type="entry name" value="OS07G0170200 PROTEIN"/>
    <property type="match status" value="1"/>
</dbReference>
<dbReference type="CDD" id="cd00085">
    <property type="entry name" value="HNHc"/>
    <property type="match status" value="1"/>
</dbReference>
<dbReference type="EMBL" id="LR796719">
    <property type="protein sequence ID" value="CAB4161702.1"/>
    <property type="molecule type" value="Genomic_DNA"/>
</dbReference>
<dbReference type="SMART" id="SM00507">
    <property type="entry name" value="HNHc"/>
    <property type="match status" value="1"/>
</dbReference>
<dbReference type="EMBL" id="LR797146">
    <property type="protein sequence ID" value="CAB4189682.1"/>
    <property type="molecule type" value="Genomic_DNA"/>
</dbReference>
<dbReference type="InterPro" id="IPR002711">
    <property type="entry name" value="HNH"/>
</dbReference>
<dbReference type="GO" id="GO:0004519">
    <property type="term" value="F:endonuclease activity"/>
    <property type="evidence" value="ECO:0007669"/>
    <property type="project" value="InterPro"/>
</dbReference>
<dbReference type="Gene3D" id="1.10.30.50">
    <property type="match status" value="1"/>
</dbReference>
<proteinExistence type="predicted"/>
<dbReference type="InterPro" id="IPR003615">
    <property type="entry name" value="HNH_nuc"/>
</dbReference>
<dbReference type="GO" id="GO:0008270">
    <property type="term" value="F:zinc ion binding"/>
    <property type="evidence" value="ECO:0007669"/>
    <property type="project" value="InterPro"/>
</dbReference>
<evidence type="ECO:0000313" key="2">
    <source>
        <dbReference type="EMBL" id="CAB4161702.1"/>
    </source>
</evidence>
<evidence type="ECO:0000313" key="3">
    <source>
        <dbReference type="EMBL" id="CAB4189682.1"/>
    </source>
</evidence>
<name>A0A6J5NSB3_9CAUD</name>
<sequence length="113" mass="12082">MVMGLKSDIRVTRRFKALRLVILARDGYTCAYCGGDANTVDHVVSIKVNPQLAMDESNLVACCTPCNSRKGAKGFFSASLATPYALPASPSLTRALIDPQSPFEGLNKSNESA</sequence>
<accession>A0A6J5NSB3</accession>
<dbReference type="InterPro" id="IPR052892">
    <property type="entry name" value="NA-targeting_endonuclease"/>
</dbReference>
<protein>
    <submittedName>
        <fullName evidence="2">HNHc domain containing protein</fullName>
    </submittedName>
</protein>
<dbReference type="GO" id="GO:0003676">
    <property type="term" value="F:nucleic acid binding"/>
    <property type="evidence" value="ECO:0007669"/>
    <property type="project" value="InterPro"/>
</dbReference>
<evidence type="ECO:0000259" key="1">
    <source>
        <dbReference type="SMART" id="SM00507"/>
    </source>
</evidence>
<dbReference type="Pfam" id="PF01844">
    <property type="entry name" value="HNH"/>
    <property type="match status" value="1"/>
</dbReference>
<gene>
    <name evidence="3" type="ORF">UFOVP1201_12</name>
    <name evidence="2" type="ORF">UFOVP788_5</name>
</gene>